<sequence length="531" mass="54234">MTTPPPGGVGPVIRRTVNPAVITSDFESRTHEQLRAMIEHADAAKTRELGDKLKTAGVAIGKIGEDLRTYMSHVNWEGEAGDAFRKWGANMVNATTRLGEFSDKAGTWMGHAAETLSSVKSSMPEYSAASKATLNSYLSQHPGGFLLKPPASSDAPKPGGGVLAGPTPEAATAAQKRLDEDHAEAVSLMRKLAGSYVWSAHNMGQVERPQFPPVKEKFMPAPGIDGADYVPTPGVAARPGQAELGLTGSQGYEDGPARSADTAVRSEQEGRVDVAAAAGTSVGAVPGPRQETGPAAVEIDGGVATPQGPALPSRGPAVPSHEGGAPDQALPFPTQGLPPSGDIGRAKTGVVRGEPIGEVRQRMVPGMPGQGGGGGTSPGQGVGGRRVNMPGMGVPNDGIVGGRPMPRATGPSPAQALRGTVIGTESGSGRPPMGHGIGAAMPGAPSGRMGGGQGGGRRLATESGGVVGGRLAGAMDRPFTPGGTGLVRSPGEADRSLNRSASRSRQRPDYLVEDEESWPQSDRRIVPPVID</sequence>
<keyword evidence="3" id="KW-1185">Reference proteome</keyword>
<comment type="caution">
    <text evidence="2">The sequence shown here is derived from an EMBL/GenBank/DDBJ whole genome shotgun (WGS) entry which is preliminary data.</text>
</comment>
<evidence type="ECO:0000313" key="2">
    <source>
        <dbReference type="EMBL" id="MBB4884006.1"/>
    </source>
</evidence>
<feature type="compositionally biased region" description="Low complexity" evidence="1">
    <location>
        <begin position="274"/>
        <end position="287"/>
    </location>
</feature>
<name>A0A7W7L6M0_STRNE</name>
<feature type="region of interest" description="Disordered" evidence="1">
    <location>
        <begin position="145"/>
        <end position="168"/>
    </location>
</feature>
<feature type="compositionally biased region" description="Gly residues" evidence="1">
    <location>
        <begin position="448"/>
        <end position="457"/>
    </location>
</feature>
<dbReference type="RefSeq" id="WP_184729401.1">
    <property type="nucleotide sequence ID" value="NZ_BMRW01000001.1"/>
</dbReference>
<feature type="region of interest" description="Disordered" evidence="1">
    <location>
        <begin position="362"/>
        <end position="383"/>
    </location>
</feature>
<feature type="region of interest" description="Disordered" evidence="1">
    <location>
        <begin position="422"/>
        <end position="531"/>
    </location>
</feature>
<feature type="region of interest" description="Disordered" evidence="1">
    <location>
        <begin position="248"/>
        <end position="348"/>
    </location>
</feature>
<gene>
    <name evidence="2" type="ORF">FHS38_000015</name>
</gene>
<evidence type="ECO:0000313" key="3">
    <source>
        <dbReference type="Proteomes" id="UP000556436"/>
    </source>
</evidence>
<dbReference type="EMBL" id="JACHJG010000001">
    <property type="protein sequence ID" value="MBB4884006.1"/>
    <property type="molecule type" value="Genomic_DNA"/>
</dbReference>
<organism evidence="2 3">
    <name type="scientific">Streptomyces netropsis</name>
    <name type="common">Streptoverticillium netropsis</name>
    <dbReference type="NCBI Taxonomy" id="55404"/>
    <lineage>
        <taxon>Bacteria</taxon>
        <taxon>Bacillati</taxon>
        <taxon>Actinomycetota</taxon>
        <taxon>Actinomycetes</taxon>
        <taxon>Kitasatosporales</taxon>
        <taxon>Streptomycetaceae</taxon>
        <taxon>Streptomyces</taxon>
    </lineage>
</organism>
<accession>A0A7W7L6M0</accession>
<feature type="compositionally biased region" description="Gly residues" evidence="1">
    <location>
        <begin position="368"/>
        <end position="383"/>
    </location>
</feature>
<dbReference type="AlphaFoldDB" id="A0A7W7L6M0"/>
<proteinExistence type="predicted"/>
<reference evidence="2 3" key="1">
    <citation type="submission" date="2020-08" db="EMBL/GenBank/DDBJ databases">
        <title>Genomic Encyclopedia of Type Strains, Phase III (KMG-III): the genomes of soil and plant-associated and newly described type strains.</title>
        <authorList>
            <person name="Whitman W."/>
        </authorList>
    </citation>
    <scope>NUCLEOTIDE SEQUENCE [LARGE SCALE GENOMIC DNA]</scope>
    <source>
        <strain evidence="2 3">CECT 3265</strain>
    </source>
</reference>
<evidence type="ECO:0000256" key="1">
    <source>
        <dbReference type="SAM" id="MobiDB-lite"/>
    </source>
</evidence>
<protein>
    <submittedName>
        <fullName evidence="2">Uncharacterized protein YukE</fullName>
    </submittedName>
</protein>
<feature type="compositionally biased region" description="Low complexity" evidence="1">
    <location>
        <begin position="438"/>
        <end position="447"/>
    </location>
</feature>
<dbReference type="Proteomes" id="UP000556436">
    <property type="component" value="Unassembled WGS sequence"/>
</dbReference>